<dbReference type="AlphaFoldDB" id="A0A6J4PJ90"/>
<name>A0A6J4PJ90_9BURK</name>
<proteinExistence type="predicted"/>
<feature type="compositionally biased region" description="Basic residues" evidence="1">
    <location>
        <begin position="182"/>
        <end position="196"/>
    </location>
</feature>
<feature type="non-terminal residue" evidence="2">
    <location>
        <position position="1"/>
    </location>
</feature>
<keyword evidence="2" id="KW-0012">Acyltransferase</keyword>
<feature type="region of interest" description="Disordered" evidence="1">
    <location>
        <begin position="1"/>
        <end position="274"/>
    </location>
</feature>
<feature type="non-terminal residue" evidence="2">
    <location>
        <position position="274"/>
    </location>
</feature>
<dbReference type="EMBL" id="CADCUX010000377">
    <property type="protein sequence ID" value="CAA9417510.1"/>
    <property type="molecule type" value="Genomic_DNA"/>
</dbReference>
<reference evidence="2" key="1">
    <citation type="submission" date="2020-02" db="EMBL/GenBank/DDBJ databases">
        <authorList>
            <person name="Meier V. D."/>
        </authorList>
    </citation>
    <scope>NUCLEOTIDE SEQUENCE</scope>
    <source>
        <strain evidence="2">AVDCRST_MAG51</strain>
    </source>
</reference>
<gene>
    <name evidence="2" type="ORF">AVDCRST_MAG51-1825</name>
</gene>
<evidence type="ECO:0000256" key="1">
    <source>
        <dbReference type="SAM" id="MobiDB-lite"/>
    </source>
</evidence>
<feature type="compositionally biased region" description="Basic and acidic residues" evidence="1">
    <location>
        <begin position="26"/>
        <end position="42"/>
    </location>
</feature>
<sequence length="274" mass="30072">DPTAAADHRPGLGKPRQPLAQGRPQGGDRGRRARRRRDEQRPPARGHAAGRRQVDGEPMGEEGRAAVLPPERQRLDAGRRPGLLRQGADQVRPPLARGDGCHRRAGGAAGGGPPRQLHRQGCGADAQLRQHRRLRRRGHDGRHLGHGGLVRAGRQERAPVRRRRAGRGAGAAAGQSHDHRGQLLHRRPLRDRRRRDRGGELGGLDGRVHRPEHADLRPRHRRGELRPGAGRLGGDLGQPAQGRRQVQPVCGHHREAGRCADPRQDQPERPAAPL</sequence>
<feature type="compositionally biased region" description="Basic and acidic residues" evidence="1">
    <location>
        <begin position="252"/>
        <end position="268"/>
    </location>
</feature>
<protein>
    <submittedName>
        <fullName evidence="2">2,3,4,5-tetrahydropyridine-2,6-dicarboxylate N-succinyltransferase</fullName>
        <ecNumber evidence="2">2.3.1.117</ecNumber>
    </submittedName>
</protein>
<accession>A0A6J4PJ90</accession>
<dbReference type="EC" id="2.3.1.117" evidence="2"/>
<keyword evidence="2" id="KW-0808">Transferase</keyword>
<feature type="compositionally biased region" description="Basic and acidic residues" evidence="1">
    <location>
        <begin position="1"/>
        <end position="10"/>
    </location>
</feature>
<dbReference type="GO" id="GO:0008666">
    <property type="term" value="F:2,3,4,5-tetrahydropyridine-2,6-dicarboxylate N-succinyltransferase activity"/>
    <property type="evidence" value="ECO:0007669"/>
    <property type="project" value="UniProtKB-EC"/>
</dbReference>
<evidence type="ECO:0000313" key="2">
    <source>
        <dbReference type="EMBL" id="CAA9417510.1"/>
    </source>
</evidence>
<feature type="compositionally biased region" description="Basic residues" evidence="1">
    <location>
        <begin position="129"/>
        <end position="140"/>
    </location>
</feature>
<feature type="compositionally biased region" description="Basic and acidic residues" evidence="1">
    <location>
        <begin position="206"/>
        <end position="217"/>
    </location>
</feature>
<organism evidence="2">
    <name type="scientific">uncultured Ramlibacter sp</name>
    <dbReference type="NCBI Taxonomy" id="260755"/>
    <lineage>
        <taxon>Bacteria</taxon>
        <taxon>Pseudomonadati</taxon>
        <taxon>Pseudomonadota</taxon>
        <taxon>Betaproteobacteria</taxon>
        <taxon>Burkholderiales</taxon>
        <taxon>Comamonadaceae</taxon>
        <taxon>Ramlibacter</taxon>
        <taxon>environmental samples</taxon>
    </lineage>
</organism>